<dbReference type="Proteomes" id="UP000214880">
    <property type="component" value="Unassembled WGS sequence"/>
</dbReference>
<keyword evidence="3" id="KW-1185">Reference proteome</keyword>
<dbReference type="Pfam" id="PF12788">
    <property type="entry name" value="YmaF"/>
    <property type="match status" value="1"/>
</dbReference>
<dbReference type="STRING" id="146817.SAMN04488502_102132"/>
<name>A0A1G9QD72_9FIRM</name>
<gene>
    <name evidence="2" type="ORF">SAMN04488502_102132</name>
</gene>
<evidence type="ECO:0000256" key="1">
    <source>
        <dbReference type="SAM" id="MobiDB-lite"/>
    </source>
</evidence>
<evidence type="ECO:0000313" key="2">
    <source>
        <dbReference type="EMBL" id="SDM08978.1"/>
    </source>
</evidence>
<dbReference type="OrthoDB" id="1682334at2"/>
<accession>A0A1G9QD72</accession>
<dbReference type="AlphaFoldDB" id="A0A1G9QD72"/>
<feature type="region of interest" description="Disordered" evidence="1">
    <location>
        <begin position="1"/>
        <end position="27"/>
    </location>
</feature>
<dbReference type="EMBL" id="FNHB01000002">
    <property type="protein sequence ID" value="SDM08978.1"/>
    <property type="molecule type" value="Genomic_DNA"/>
</dbReference>
<dbReference type="RefSeq" id="WP_092070319.1">
    <property type="nucleotide sequence ID" value="NZ_FNHB01000002.1"/>
</dbReference>
<evidence type="ECO:0000313" key="3">
    <source>
        <dbReference type="Proteomes" id="UP000214880"/>
    </source>
</evidence>
<protein>
    <submittedName>
        <fullName evidence="2">YmaF family protein</fullName>
    </submittedName>
</protein>
<sequence length="126" mass="14153">MSIEEDRKKKKGASNTTPQRDSRNHNHTFLAPTDIARSHQHIIVGTTSPAIETGDSHVHRIYVRTSYDPKDDDGHWHMVDVTTGAAIEVPGDEHTHYFDGETSYDLGHRHCFDNITASITNDAEDC</sequence>
<proteinExistence type="predicted"/>
<reference evidence="2 3" key="1">
    <citation type="submission" date="2016-10" db="EMBL/GenBank/DDBJ databases">
        <authorList>
            <person name="de Groot N.N."/>
        </authorList>
    </citation>
    <scope>NUCLEOTIDE SEQUENCE [LARGE SCALE GENOMIC DNA]</scope>
    <source>
        <strain evidence="2 3">DSM 1736</strain>
    </source>
</reference>
<organism evidence="2 3">
    <name type="scientific">Dendrosporobacter quercicolus</name>
    <dbReference type="NCBI Taxonomy" id="146817"/>
    <lineage>
        <taxon>Bacteria</taxon>
        <taxon>Bacillati</taxon>
        <taxon>Bacillota</taxon>
        <taxon>Negativicutes</taxon>
        <taxon>Selenomonadales</taxon>
        <taxon>Sporomusaceae</taxon>
        <taxon>Dendrosporobacter</taxon>
    </lineage>
</organism>
<dbReference type="InterPro" id="IPR024307">
    <property type="entry name" value="YmaF"/>
</dbReference>